<gene>
    <name evidence="1" type="ORF">ACFYTH_14460</name>
</gene>
<dbReference type="EMBL" id="JBIALX010000005">
    <property type="protein sequence ID" value="MFF0454560.1"/>
    <property type="molecule type" value="Genomic_DNA"/>
</dbReference>
<protein>
    <submittedName>
        <fullName evidence="1">Uncharacterized protein</fullName>
    </submittedName>
</protein>
<organism evidence="1 2">
    <name type="scientific">Nocardia africana</name>
    <dbReference type="NCBI Taxonomy" id="134964"/>
    <lineage>
        <taxon>Bacteria</taxon>
        <taxon>Bacillati</taxon>
        <taxon>Actinomycetota</taxon>
        <taxon>Actinomycetes</taxon>
        <taxon>Mycobacteriales</taxon>
        <taxon>Nocardiaceae</taxon>
        <taxon>Nocardia</taxon>
    </lineage>
</organism>
<proteinExistence type="predicted"/>
<reference evidence="1 2" key="1">
    <citation type="submission" date="2024-10" db="EMBL/GenBank/DDBJ databases">
        <title>The Natural Products Discovery Center: Release of the First 8490 Sequenced Strains for Exploring Actinobacteria Biosynthetic Diversity.</title>
        <authorList>
            <person name="Kalkreuter E."/>
            <person name="Kautsar S.A."/>
            <person name="Yang D."/>
            <person name="Bader C.D."/>
            <person name="Teijaro C.N."/>
            <person name="Fluegel L."/>
            <person name="Davis C.M."/>
            <person name="Simpson J.R."/>
            <person name="Lauterbach L."/>
            <person name="Steele A.D."/>
            <person name="Gui C."/>
            <person name="Meng S."/>
            <person name="Li G."/>
            <person name="Viehrig K."/>
            <person name="Ye F."/>
            <person name="Su P."/>
            <person name="Kiefer A.F."/>
            <person name="Nichols A."/>
            <person name="Cepeda A.J."/>
            <person name="Yan W."/>
            <person name="Fan B."/>
            <person name="Jiang Y."/>
            <person name="Adhikari A."/>
            <person name="Zheng C.-J."/>
            <person name="Schuster L."/>
            <person name="Cowan T.M."/>
            <person name="Smanski M.J."/>
            <person name="Chevrette M.G."/>
            <person name="De Carvalho L.P.S."/>
            <person name="Shen B."/>
        </authorList>
    </citation>
    <scope>NUCLEOTIDE SEQUENCE [LARGE SCALE GENOMIC DNA]</scope>
    <source>
        <strain evidence="1 2">NPDC004550</strain>
    </source>
</reference>
<keyword evidence="2" id="KW-1185">Reference proteome</keyword>
<dbReference type="RefSeq" id="WP_387251435.1">
    <property type="nucleotide sequence ID" value="NZ_JBIALX010000005.1"/>
</dbReference>
<comment type="caution">
    <text evidence="1">The sequence shown here is derived from an EMBL/GenBank/DDBJ whole genome shotgun (WGS) entry which is preliminary data.</text>
</comment>
<dbReference type="Proteomes" id="UP001601521">
    <property type="component" value="Unassembled WGS sequence"/>
</dbReference>
<accession>A0ABW6NHF2</accession>
<name>A0ABW6NHF2_9NOCA</name>
<sequence>MTDPAARLRALTIGLHPRALDYSRFPDLDEEQLTARVEAANAALQDTEFDITPCLVSAAPDEAENDLRAVLASRSFDLVMVGGAVRAVPEHTLLFERVVNLVAEAAPGIRFCFNTSPETTLDALRRAAAFTRVPTSREHHRQS</sequence>
<evidence type="ECO:0000313" key="2">
    <source>
        <dbReference type="Proteomes" id="UP001601521"/>
    </source>
</evidence>
<evidence type="ECO:0000313" key="1">
    <source>
        <dbReference type="EMBL" id="MFF0454560.1"/>
    </source>
</evidence>